<evidence type="ECO:0000256" key="4">
    <source>
        <dbReference type="ARBA" id="ARBA00022723"/>
    </source>
</evidence>
<dbReference type="UniPathway" id="UPA00559"/>
<evidence type="ECO:0000313" key="10">
    <source>
        <dbReference type="EMBL" id="TFY63517.1"/>
    </source>
</evidence>
<evidence type="ECO:0000259" key="9">
    <source>
        <dbReference type="PROSITE" id="PS51074"/>
    </source>
</evidence>
<dbReference type="SUPFAM" id="SSF46565">
    <property type="entry name" value="Chaperone J-domain"/>
    <property type="match status" value="1"/>
</dbReference>
<dbReference type="Pfam" id="PF00226">
    <property type="entry name" value="DnaJ"/>
    <property type="match status" value="1"/>
</dbReference>
<protein>
    <recommendedName>
        <fullName evidence="3">Diphthamide biosynthesis protein 4</fullName>
    </recommendedName>
</protein>
<organism evidence="10 11">
    <name type="scientific">Dentipellis fragilis</name>
    <dbReference type="NCBI Taxonomy" id="205917"/>
    <lineage>
        <taxon>Eukaryota</taxon>
        <taxon>Fungi</taxon>
        <taxon>Dikarya</taxon>
        <taxon>Basidiomycota</taxon>
        <taxon>Agaricomycotina</taxon>
        <taxon>Agaricomycetes</taxon>
        <taxon>Russulales</taxon>
        <taxon>Hericiaceae</taxon>
        <taxon>Dentipellis</taxon>
    </lineage>
</organism>
<proteinExistence type="inferred from homology"/>
<dbReference type="GO" id="GO:0017183">
    <property type="term" value="P:protein histidyl modification to diphthamide"/>
    <property type="evidence" value="ECO:0007669"/>
    <property type="project" value="UniProtKB-UniPathway"/>
</dbReference>
<accession>A0A4Y9YPD2</accession>
<dbReference type="GO" id="GO:0001671">
    <property type="term" value="F:ATPase activator activity"/>
    <property type="evidence" value="ECO:0007669"/>
    <property type="project" value="TreeGrafter"/>
</dbReference>
<dbReference type="InterPro" id="IPR036869">
    <property type="entry name" value="J_dom_sf"/>
</dbReference>
<comment type="similarity">
    <text evidence="2">Belongs to the DPH4 family.</text>
</comment>
<dbReference type="AlphaFoldDB" id="A0A4Y9YPD2"/>
<dbReference type="STRING" id="205917.A0A4Y9YPD2"/>
<evidence type="ECO:0000313" key="11">
    <source>
        <dbReference type="Proteomes" id="UP000298327"/>
    </source>
</evidence>
<evidence type="ECO:0000256" key="5">
    <source>
        <dbReference type="ARBA" id="ARBA00022833"/>
    </source>
</evidence>
<dbReference type="SUPFAM" id="SSF144217">
    <property type="entry name" value="CSL zinc finger"/>
    <property type="match status" value="1"/>
</dbReference>
<comment type="function">
    <text evidence="1">Required for the first step of diphthamide biosynthesis, the transfer of 3-amino-3-carboxypropyl from S-adenosyl-L-methionine to a histidine residue. Diphthamide is a post-translational modification of histidine which occurs in elongation factor 2.</text>
</comment>
<evidence type="ECO:0000256" key="1">
    <source>
        <dbReference type="ARBA" id="ARBA00003474"/>
    </source>
</evidence>
<feature type="domain" description="J" evidence="8">
    <location>
        <begin position="51"/>
        <end position="132"/>
    </location>
</feature>
<dbReference type="PROSITE" id="PS50076">
    <property type="entry name" value="DNAJ_2"/>
    <property type="match status" value="1"/>
</dbReference>
<evidence type="ECO:0000259" key="8">
    <source>
        <dbReference type="PROSITE" id="PS50076"/>
    </source>
</evidence>
<evidence type="ECO:0000256" key="3">
    <source>
        <dbReference type="ARBA" id="ARBA00021797"/>
    </source>
</evidence>
<name>A0A4Y9YPD2_9AGAM</name>
<dbReference type="OrthoDB" id="445556at2759"/>
<dbReference type="Proteomes" id="UP000298327">
    <property type="component" value="Unassembled WGS sequence"/>
</dbReference>
<dbReference type="CDD" id="cd06257">
    <property type="entry name" value="DnaJ"/>
    <property type="match status" value="1"/>
</dbReference>
<dbReference type="PANTHER" id="PTHR45255">
    <property type="entry name" value="DNAJ HOMOLOG SUBFAMILY C MEMBER 24"/>
    <property type="match status" value="1"/>
</dbReference>
<dbReference type="SMART" id="SM00271">
    <property type="entry name" value="DnaJ"/>
    <property type="match status" value="1"/>
</dbReference>
<dbReference type="PANTHER" id="PTHR45255:SF1">
    <property type="entry name" value="DNAJ HOMOLOG SUBFAMILY C MEMBER 24"/>
    <property type="match status" value="1"/>
</dbReference>
<feature type="compositionally biased region" description="Low complexity" evidence="7">
    <location>
        <begin position="85"/>
        <end position="106"/>
    </location>
</feature>
<dbReference type="Gene3D" id="3.10.660.10">
    <property type="entry name" value="DPH Zinc finger"/>
    <property type="match status" value="1"/>
</dbReference>
<keyword evidence="6" id="KW-0408">Iron</keyword>
<dbReference type="InterPro" id="IPR036671">
    <property type="entry name" value="DPH_MB_sf"/>
</dbReference>
<feature type="region of interest" description="Disordered" evidence="7">
    <location>
        <begin position="81"/>
        <end position="106"/>
    </location>
</feature>
<dbReference type="GO" id="GO:0008198">
    <property type="term" value="F:ferrous iron binding"/>
    <property type="evidence" value="ECO:0007669"/>
    <property type="project" value="TreeGrafter"/>
</dbReference>
<dbReference type="PROSITE" id="PS51074">
    <property type="entry name" value="DPH_MB"/>
    <property type="match status" value="1"/>
</dbReference>
<evidence type="ECO:0000256" key="6">
    <source>
        <dbReference type="ARBA" id="ARBA00023004"/>
    </source>
</evidence>
<gene>
    <name evidence="10" type="ORF">EVG20_g6285</name>
</gene>
<evidence type="ECO:0000256" key="7">
    <source>
        <dbReference type="SAM" id="MobiDB-lite"/>
    </source>
</evidence>
<keyword evidence="5" id="KW-0862">Zinc</keyword>
<dbReference type="PRINTS" id="PR00625">
    <property type="entry name" value="JDOMAIN"/>
</dbReference>
<dbReference type="InterPro" id="IPR001623">
    <property type="entry name" value="DnaJ_domain"/>
</dbReference>
<keyword evidence="11" id="KW-1185">Reference proteome</keyword>
<dbReference type="Pfam" id="PF05207">
    <property type="entry name" value="Zn_ribbon_CSL"/>
    <property type="match status" value="1"/>
</dbReference>
<dbReference type="Gene3D" id="1.10.287.110">
    <property type="entry name" value="DnaJ domain"/>
    <property type="match status" value="1"/>
</dbReference>
<dbReference type="EMBL" id="SEOQ01000412">
    <property type="protein sequence ID" value="TFY63517.1"/>
    <property type="molecule type" value="Genomic_DNA"/>
</dbReference>
<comment type="caution">
    <text evidence="10">The sequence shown here is derived from an EMBL/GenBank/DDBJ whole genome shotgun (WGS) entry which is preliminary data.</text>
</comment>
<reference evidence="10 11" key="1">
    <citation type="submission" date="2019-02" db="EMBL/GenBank/DDBJ databases">
        <title>Genome sequencing of the rare red list fungi Dentipellis fragilis.</title>
        <authorList>
            <person name="Buettner E."/>
            <person name="Kellner H."/>
        </authorList>
    </citation>
    <scope>NUCLEOTIDE SEQUENCE [LARGE SCALE GENOMIC DNA]</scope>
    <source>
        <strain evidence="10 11">DSM 105465</strain>
    </source>
</reference>
<feature type="domain" description="DPH-type MB" evidence="9">
    <location>
        <begin position="143"/>
        <end position="201"/>
    </location>
</feature>
<evidence type="ECO:0000256" key="2">
    <source>
        <dbReference type="ARBA" id="ARBA00006169"/>
    </source>
</evidence>
<sequence length="212" mass="22876">MCVRAFAPAFACRSNLCLIPRTSVSHPSTYSPQISRRAVITIILDTSPQKDHYTLLGIPRTADVGTVKRAYHAFLLRSHPDRQHTASPASVSASTSPSPAPASADSVDIGRAKDAYHVLSTPALRAQYDAELVRVQKAAGPRPANVISLEEFEEDGSGEVLMWTHPCRCGGVYRVSEADLETGRHLVGCGSCSEVVWVGFEVVEDEKGDEEG</sequence>
<keyword evidence="4" id="KW-0479">Metal-binding</keyword>
<dbReference type="InterPro" id="IPR007872">
    <property type="entry name" value="DPH_MB_dom"/>
</dbReference>